<reference evidence="2" key="1">
    <citation type="submission" date="2025-08" db="UniProtKB">
        <authorList>
            <consortium name="Ensembl"/>
        </authorList>
    </citation>
    <scope>IDENTIFICATION</scope>
</reference>
<dbReference type="AlphaFoldDB" id="A0A3Q2X8W0"/>
<feature type="compositionally biased region" description="Polar residues" evidence="1">
    <location>
        <begin position="218"/>
        <end position="245"/>
    </location>
</feature>
<sequence length="406" mass="45321">MISICYHYTRKSWLSRNKSFSITFISLTGSKCRNLQGNTTYMVKQEKMIKIAIPKEHPYSSHISRFAMFPSFHSPDDPHTGVRAASQSFLNLSIPNSAPDITLLSKTKGAPYRLESLETPLKTRKKAVMWTGEHGFFDVTKGESQVFYPTPPKMVLPNLKLRDWDLTLSERTSNILKNMEKTLWVTSYQMHYTGKKSHPVFVPSKARQGCRKRLGSNVRRSSCSPTAAELQNTSPTLNQSTASPAVNQPQEITAMRNEAPDLNQMGHTQSKCSTNSTKDVLNDKKPFKVGRNIPSCSPLLEDKDQTGRESHPKLLPGAEDRERLHGNSNPCIMPRSPVLPGSSSIGTVGKSGAALTLLDLQHSFSKSEAHRKFNSSITHAAVNLRDNVVCGKKHNFYGINCYYIHG</sequence>
<dbReference type="Pfam" id="PF15093">
    <property type="entry name" value="SPMIP4-like"/>
    <property type="match status" value="1"/>
</dbReference>
<organism evidence="2 3">
    <name type="scientific">Haplochromis burtoni</name>
    <name type="common">Burton's mouthbrooder</name>
    <name type="synonym">Chromis burtoni</name>
    <dbReference type="NCBI Taxonomy" id="8153"/>
    <lineage>
        <taxon>Eukaryota</taxon>
        <taxon>Metazoa</taxon>
        <taxon>Chordata</taxon>
        <taxon>Craniata</taxon>
        <taxon>Vertebrata</taxon>
        <taxon>Euteleostomi</taxon>
        <taxon>Actinopterygii</taxon>
        <taxon>Neopterygii</taxon>
        <taxon>Teleostei</taxon>
        <taxon>Neoteleostei</taxon>
        <taxon>Acanthomorphata</taxon>
        <taxon>Ovalentaria</taxon>
        <taxon>Cichlomorphae</taxon>
        <taxon>Cichliformes</taxon>
        <taxon>Cichlidae</taxon>
        <taxon>African cichlids</taxon>
        <taxon>Pseudocrenilabrinae</taxon>
        <taxon>Haplochromini</taxon>
        <taxon>Haplochromis</taxon>
    </lineage>
</organism>
<dbReference type="InterPro" id="IPR027886">
    <property type="entry name" value="SPMIP4"/>
</dbReference>
<dbReference type="OMA" id="DFPKCVE"/>
<protein>
    <submittedName>
        <fullName evidence="2">Uncharacterized protein</fullName>
    </submittedName>
</protein>
<dbReference type="GO" id="GO:0005813">
    <property type="term" value="C:centrosome"/>
    <property type="evidence" value="ECO:0007669"/>
    <property type="project" value="TreeGrafter"/>
</dbReference>
<dbReference type="Ensembl" id="ENSHBUT00000033852.1">
    <property type="protein sequence ID" value="ENSHBUP00000031675.1"/>
    <property type="gene ID" value="ENSHBUG00000017494.1"/>
</dbReference>
<dbReference type="PANTHER" id="PTHR31393:SF2">
    <property type="entry name" value="CHROMOSOME 7 OPEN READING FRAME 31"/>
    <property type="match status" value="1"/>
</dbReference>
<name>A0A3Q2X8W0_HAPBU</name>
<feature type="region of interest" description="Disordered" evidence="1">
    <location>
        <begin position="264"/>
        <end position="324"/>
    </location>
</feature>
<accession>A0A3Q2X8W0</accession>
<feature type="region of interest" description="Disordered" evidence="1">
    <location>
        <begin position="212"/>
        <end position="245"/>
    </location>
</feature>
<feature type="compositionally biased region" description="Polar residues" evidence="1">
    <location>
        <begin position="265"/>
        <end position="279"/>
    </location>
</feature>
<dbReference type="Proteomes" id="UP000264840">
    <property type="component" value="Unplaced"/>
</dbReference>
<dbReference type="GeneTree" id="ENSGT00390000015236"/>
<keyword evidence="3" id="KW-1185">Reference proteome</keyword>
<proteinExistence type="predicted"/>
<evidence type="ECO:0000256" key="1">
    <source>
        <dbReference type="SAM" id="MobiDB-lite"/>
    </source>
</evidence>
<evidence type="ECO:0000313" key="3">
    <source>
        <dbReference type="Proteomes" id="UP000264840"/>
    </source>
</evidence>
<dbReference type="PANTHER" id="PTHR31393">
    <property type="entry name" value="C5ORF31"/>
    <property type="match status" value="1"/>
</dbReference>
<dbReference type="STRING" id="8153.ENSHBUP00000031675"/>
<evidence type="ECO:0000313" key="2">
    <source>
        <dbReference type="Ensembl" id="ENSHBUP00000031675.1"/>
    </source>
</evidence>
<feature type="compositionally biased region" description="Basic and acidic residues" evidence="1">
    <location>
        <begin position="300"/>
        <end position="324"/>
    </location>
</feature>
<reference evidence="2" key="2">
    <citation type="submission" date="2025-09" db="UniProtKB">
        <authorList>
            <consortium name="Ensembl"/>
        </authorList>
    </citation>
    <scope>IDENTIFICATION</scope>
</reference>